<evidence type="ECO:0000313" key="2">
    <source>
        <dbReference type="EMBL" id="HET99107.1"/>
    </source>
</evidence>
<dbReference type="Proteomes" id="UP000885680">
    <property type="component" value="Unassembled WGS sequence"/>
</dbReference>
<name>A0A9C9NC47_9HYPH</name>
<dbReference type="Pfam" id="PF01850">
    <property type="entry name" value="PIN"/>
    <property type="match status" value="1"/>
</dbReference>
<reference evidence="2" key="1">
    <citation type="journal article" date="2020" name="mSystems">
        <title>Genome- and Community-Level Interaction Insights into Carbon Utilization and Element Cycling Functions of Hydrothermarchaeota in Hydrothermal Sediment.</title>
        <authorList>
            <person name="Zhou Z."/>
            <person name="Liu Y."/>
            <person name="Xu W."/>
            <person name="Pan J."/>
            <person name="Luo Z.H."/>
            <person name="Li M."/>
        </authorList>
    </citation>
    <scope>NUCLEOTIDE SEQUENCE</scope>
    <source>
        <strain evidence="2">HyVt-347</strain>
    </source>
</reference>
<gene>
    <name evidence="2" type="ORF">ENH89_01750</name>
</gene>
<dbReference type="AlphaFoldDB" id="A0A9C9NC47"/>
<dbReference type="InterPro" id="IPR029060">
    <property type="entry name" value="PIN-like_dom_sf"/>
</dbReference>
<organism evidence="2 3">
    <name type="scientific">Aurantimonas coralicida</name>
    <dbReference type="NCBI Taxonomy" id="182270"/>
    <lineage>
        <taxon>Bacteria</taxon>
        <taxon>Pseudomonadati</taxon>
        <taxon>Pseudomonadota</taxon>
        <taxon>Alphaproteobacteria</taxon>
        <taxon>Hyphomicrobiales</taxon>
        <taxon>Aurantimonadaceae</taxon>
        <taxon>Aurantimonas</taxon>
    </lineage>
</organism>
<protein>
    <submittedName>
        <fullName evidence="2">PIN domain-containing protein</fullName>
    </submittedName>
</protein>
<dbReference type="SUPFAM" id="SSF88723">
    <property type="entry name" value="PIN domain-like"/>
    <property type="match status" value="1"/>
</dbReference>
<feature type="domain" description="PIN" evidence="1">
    <location>
        <begin position="4"/>
        <end position="116"/>
    </location>
</feature>
<dbReference type="InterPro" id="IPR002716">
    <property type="entry name" value="PIN_dom"/>
</dbReference>
<accession>A0A9C9NC47</accession>
<dbReference type="EMBL" id="DRGN01000020">
    <property type="protein sequence ID" value="HET99107.1"/>
    <property type="molecule type" value="Genomic_DNA"/>
</dbReference>
<evidence type="ECO:0000313" key="3">
    <source>
        <dbReference type="Proteomes" id="UP000885680"/>
    </source>
</evidence>
<proteinExistence type="predicted"/>
<dbReference type="CDD" id="cd18682">
    <property type="entry name" value="PIN_VapC-like"/>
    <property type="match status" value="1"/>
</dbReference>
<evidence type="ECO:0000259" key="1">
    <source>
        <dbReference type="Pfam" id="PF01850"/>
    </source>
</evidence>
<sequence>MVTVVLDSSAVLAYLWSEPDSDRIGEFIREGRISSVNVVEVLSKLIDHGMAGEAANLLFASLNLSAIAFDADQARLAGDLRSHTRRYGLSLGDRACLALAIQEKARVITADRIWVELDLGIEITVIR</sequence>
<comment type="caution">
    <text evidence="2">The sequence shown here is derived from an EMBL/GenBank/DDBJ whole genome shotgun (WGS) entry which is preliminary data.</text>
</comment>
<dbReference type="Gene3D" id="3.40.50.1010">
    <property type="entry name" value="5'-nuclease"/>
    <property type="match status" value="1"/>
</dbReference>